<evidence type="ECO:0000313" key="6">
    <source>
        <dbReference type="Proteomes" id="UP000019426"/>
    </source>
</evidence>
<evidence type="ECO:0000259" key="4">
    <source>
        <dbReference type="Pfam" id="PF20958"/>
    </source>
</evidence>
<dbReference type="Proteomes" id="UP000019426">
    <property type="component" value="Chromosome M2/40_rep1"/>
</dbReference>
<dbReference type="OrthoDB" id="3799094at2"/>
<dbReference type="KEGG" id="clt:CM240_1788"/>
<keyword evidence="6" id="KW-1185">Reference proteome</keyword>
<protein>
    <recommendedName>
        <fullName evidence="7">Protein phosphatase</fullName>
    </recommendedName>
</protein>
<organism evidence="5 6">
    <name type="scientific">Clostridium bornimense</name>
    <dbReference type="NCBI Taxonomy" id="1216932"/>
    <lineage>
        <taxon>Bacteria</taxon>
        <taxon>Bacillati</taxon>
        <taxon>Bacillota</taxon>
        <taxon>Clostridia</taxon>
        <taxon>Eubacteriales</taxon>
        <taxon>Clostridiaceae</taxon>
        <taxon>Clostridium</taxon>
    </lineage>
</organism>
<feature type="domain" description="GxGYxYP putative glycoside hydrolase third N-terminal" evidence="4">
    <location>
        <begin position="190"/>
        <end position="275"/>
    </location>
</feature>
<gene>
    <name evidence="5" type="ORF">CM240_1788</name>
</gene>
<evidence type="ECO:0000313" key="5">
    <source>
        <dbReference type="EMBL" id="CDM68946.1"/>
    </source>
</evidence>
<dbReference type="PANTHER" id="PTHR37321">
    <property type="entry name" value="EXPORTED PROTEIN-RELATED"/>
    <property type="match status" value="1"/>
</dbReference>
<dbReference type="HOGENOM" id="CLU_507817_0_0_9"/>
<dbReference type="InterPro" id="IPR038410">
    <property type="entry name" value="GxGYxYP_C_sf"/>
</dbReference>
<evidence type="ECO:0000259" key="3">
    <source>
        <dbReference type="Pfam" id="PF20957"/>
    </source>
</evidence>
<dbReference type="PANTHER" id="PTHR37321:SF1">
    <property type="entry name" value="EXPORTED PROTEIN"/>
    <property type="match status" value="1"/>
</dbReference>
<feature type="domain" description="GxGYxYP putative glycoside hydrolase second N-terminal" evidence="3">
    <location>
        <begin position="122"/>
        <end position="187"/>
    </location>
</feature>
<dbReference type="Pfam" id="PF20958">
    <property type="entry name" value="GxGYxYP_N_3rd"/>
    <property type="match status" value="1"/>
</dbReference>
<dbReference type="InterPro" id="IPR048309">
    <property type="entry name" value="GxGYxYP_N_3rd"/>
</dbReference>
<feature type="domain" description="GxGYxYP putative glycoside hydrolase first N-terminal" evidence="2">
    <location>
        <begin position="48"/>
        <end position="120"/>
    </location>
</feature>
<dbReference type="Pfam" id="PF20957">
    <property type="entry name" value="GxGYxYP_N_2nd"/>
    <property type="match status" value="1"/>
</dbReference>
<evidence type="ECO:0000259" key="1">
    <source>
        <dbReference type="Pfam" id="PF14323"/>
    </source>
</evidence>
<dbReference type="eggNOG" id="COG1595">
    <property type="taxonomic scope" value="Bacteria"/>
</dbReference>
<dbReference type="InterPro" id="IPR032626">
    <property type="entry name" value="GxGYxYP_N_1st"/>
</dbReference>
<evidence type="ECO:0008006" key="7">
    <source>
        <dbReference type="Google" id="ProtNLM"/>
    </source>
</evidence>
<dbReference type="AlphaFoldDB" id="W6RW97"/>
<dbReference type="InterPro" id="IPR048310">
    <property type="entry name" value="GxGYxYP_N_2nd"/>
</dbReference>
<dbReference type="Pfam" id="PF14323">
    <property type="entry name" value="GxGYxYP_C"/>
    <property type="match status" value="1"/>
</dbReference>
<dbReference type="RefSeq" id="WP_044038480.1">
    <property type="nucleotide sequence ID" value="NZ_HG917868.1"/>
</dbReference>
<dbReference type="STRING" id="1216932.CM240_1788"/>
<accession>W6RW97</accession>
<dbReference type="Gene3D" id="3.20.20.490">
    <property type="entry name" value="GxGYxYP glycoside hydrolase, C-terminal domain"/>
    <property type="match status" value="1"/>
</dbReference>
<feature type="domain" description="GxGYxYP putative glycoside hydrolase C-terminal" evidence="1">
    <location>
        <begin position="295"/>
        <end position="530"/>
    </location>
</feature>
<evidence type="ECO:0000259" key="2">
    <source>
        <dbReference type="Pfam" id="PF16216"/>
    </source>
</evidence>
<reference evidence="5 6" key="1">
    <citation type="submission" date="2013-11" db="EMBL/GenBank/DDBJ databases">
        <title>Complete genome sequence of Clostridum sp. M2/40.</title>
        <authorList>
            <person name="Wibberg D."/>
            <person name="Puehler A."/>
            <person name="Schlueter A."/>
        </authorList>
    </citation>
    <scope>NUCLEOTIDE SEQUENCE [LARGE SCALE GENOMIC DNA]</scope>
    <source>
        <strain evidence="6">M2/40</strain>
    </source>
</reference>
<name>W6RW97_9CLOT</name>
<dbReference type="Pfam" id="PF16216">
    <property type="entry name" value="GxGYxYP_N"/>
    <property type="match status" value="1"/>
</dbReference>
<sequence>MKKIVKFYSILLFTIILLFTYPINASPNTHLILDSDNSYIKNTIVPKSLYVISENDMTNAEKTMIATLQGGIASKSETQIYILSPSEPDYEIWLKDLRKNYKVKLNKVTDPWVLIDKFKKYIDGYVLYSTVKEPSINNACTMASLHNSIAVDESIEHTINSHGINNLIEDCRNTDKYWAFNNLWNSGLNHSTVIELPSDKFMPLRDYAILSKSLIFYEEDVKDSSFREKIFSSMDEGGRILGWGPDEHTNVSISSKYGIDMIAADWSYNLSVLSSYKCSPQSQKIDNNLKEEDGVHYVTFIMSDGDNMQWLLGSNFTMKNWFGSPYRGNFNLGWSISPSIYNLAPTVFDKYYHCAHSSKYKDYFVVPPSGNGYMYPSKYPYEKLGDYTKKLNDYMAEVDQKYVLILDDDAFYKKDLWDKYTCNSNIYALLYLNYDKNNAYDGKIIWSNNKPIISCRDLLWSGLEDEDQLITNINTRINYGYTNIKDPNSYTFVYVHVWSNTMDNVNDVINKLNKNSKVRIVSPDTFIKLIINNVPHVDT</sequence>
<proteinExistence type="predicted"/>
<dbReference type="EMBL" id="HG917868">
    <property type="protein sequence ID" value="CDM68946.1"/>
    <property type="molecule type" value="Genomic_DNA"/>
</dbReference>
<dbReference type="InterPro" id="IPR025832">
    <property type="entry name" value="GxGYxYP_C"/>
</dbReference>
<dbReference type="PATRIC" id="fig|1216932.3.peg.1783"/>